<keyword evidence="7" id="KW-1185">Reference proteome</keyword>
<keyword evidence="2" id="KW-0106">Calcium</keyword>
<accession>A0A9P4IPR3</accession>
<evidence type="ECO:0000256" key="4">
    <source>
        <dbReference type="SAM" id="SignalP"/>
    </source>
</evidence>
<dbReference type="InterPro" id="IPR040250">
    <property type="entry name" value="Nucleobindin"/>
</dbReference>
<dbReference type="PANTHER" id="PTHR19237">
    <property type="entry name" value="NUCLEOBINDIN"/>
    <property type="match status" value="1"/>
</dbReference>
<dbReference type="Gene3D" id="1.10.238.10">
    <property type="entry name" value="EF-hand"/>
    <property type="match status" value="1"/>
</dbReference>
<dbReference type="AlphaFoldDB" id="A0A9P4IPR3"/>
<evidence type="ECO:0000256" key="1">
    <source>
        <dbReference type="ARBA" id="ARBA00022729"/>
    </source>
</evidence>
<dbReference type="Proteomes" id="UP000799772">
    <property type="component" value="Unassembled WGS sequence"/>
</dbReference>
<evidence type="ECO:0000256" key="3">
    <source>
        <dbReference type="SAM" id="MobiDB-lite"/>
    </source>
</evidence>
<comment type="caution">
    <text evidence="6">The sequence shown here is derived from an EMBL/GenBank/DDBJ whole genome shotgun (WGS) entry which is preliminary data.</text>
</comment>
<dbReference type="InterPro" id="IPR018247">
    <property type="entry name" value="EF_Hand_1_Ca_BS"/>
</dbReference>
<feature type="signal peptide" evidence="4">
    <location>
        <begin position="1"/>
        <end position="24"/>
    </location>
</feature>
<dbReference type="SUPFAM" id="SSF47473">
    <property type="entry name" value="EF-hand"/>
    <property type="match status" value="1"/>
</dbReference>
<name>A0A9P4IPR3_9PEZI</name>
<dbReference type="InterPro" id="IPR011992">
    <property type="entry name" value="EF-hand-dom_pair"/>
</dbReference>
<organism evidence="6 7">
    <name type="scientific">Rhizodiscina lignyota</name>
    <dbReference type="NCBI Taxonomy" id="1504668"/>
    <lineage>
        <taxon>Eukaryota</taxon>
        <taxon>Fungi</taxon>
        <taxon>Dikarya</taxon>
        <taxon>Ascomycota</taxon>
        <taxon>Pezizomycotina</taxon>
        <taxon>Dothideomycetes</taxon>
        <taxon>Pleosporomycetidae</taxon>
        <taxon>Aulographales</taxon>
        <taxon>Rhizodiscinaceae</taxon>
        <taxon>Rhizodiscina</taxon>
    </lineage>
</organism>
<sequence>MKLRMLLRPLFVVASVASFSLAHGDHGHDQIPISADADWATRHMAEEHHITSFDSGVFFQLHDYDDSGQWSPEDIRRTYGLFDESNSHVSEADKASGVQKVLDLFDTDKSGTISYAEFTVASGKGVALPDLGFGPGHHGDDEYEYEIHHFEKYHSGDDVKEEDLTHPEDIAHFKKHEQMEEEQEAWEKREASAANGVIEENIPQKFRRD</sequence>
<gene>
    <name evidence="6" type="ORF">NA57DRAFT_72123</name>
</gene>
<keyword evidence="1 4" id="KW-0732">Signal</keyword>
<evidence type="ECO:0000256" key="2">
    <source>
        <dbReference type="ARBA" id="ARBA00022837"/>
    </source>
</evidence>
<feature type="domain" description="EF-hand" evidence="5">
    <location>
        <begin position="93"/>
        <end position="128"/>
    </location>
</feature>
<evidence type="ECO:0000259" key="5">
    <source>
        <dbReference type="PROSITE" id="PS50222"/>
    </source>
</evidence>
<dbReference type="OrthoDB" id="289247at2759"/>
<dbReference type="EMBL" id="ML978122">
    <property type="protein sequence ID" value="KAF2103140.1"/>
    <property type="molecule type" value="Genomic_DNA"/>
</dbReference>
<dbReference type="PROSITE" id="PS50222">
    <property type="entry name" value="EF_HAND_2"/>
    <property type="match status" value="1"/>
</dbReference>
<dbReference type="GO" id="GO:0005509">
    <property type="term" value="F:calcium ion binding"/>
    <property type="evidence" value="ECO:0007669"/>
    <property type="project" value="InterPro"/>
</dbReference>
<dbReference type="PROSITE" id="PS00018">
    <property type="entry name" value="EF_HAND_1"/>
    <property type="match status" value="1"/>
</dbReference>
<evidence type="ECO:0000313" key="7">
    <source>
        <dbReference type="Proteomes" id="UP000799772"/>
    </source>
</evidence>
<dbReference type="Pfam" id="PF13499">
    <property type="entry name" value="EF-hand_7"/>
    <property type="match status" value="1"/>
</dbReference>
<dbReference type="GO" id="GO:0005793">
    <property type="term" value="C:endoplasmic reticulum-Golgi intermediate compartment"/>
    <property type="evidence" value="ECO:0007669"/>
    <property type="project" value="TreeGrafter"/>
</dbReference>
<dbReference type="PANTHER" id="PTHR19237:SF20">
    <property type="entry name" value="NUCLEOBINDIN 1"/>
    <property type="match status" value="1"/>
</dbReference>
<protein>
    <submittedName>
        <fullName evidence="6">Secretory pathway protein-like protein Ssp120</fullName>
    </submittedName>
</protein>
<feature type="region of interest" description="Disordered" evidence="3">
    <location>
        <begin position="182"/>
        <end position="209"/>
    </location>
</feature>
<feature type="chain" id="PRO_5040302947" evidence="4">
    <location>
        <begin position="25"/>
        <end position="209"/>
    </location>
</feature>
<dbReference type="InterPro" id="IPR002048">
    <property type="entry name" value="EF_hand_dom"/>
</dbReference>
<reference evidence="6" key="1">
    <citation type="journal article" date="2020" name="Stud. Mycol.">
        <title>101 Dothideomycetes genomes: a test case for predicting lifestyles and emergence of pathogens.</title>
        <authorList>
            <person name="Haridas S."/>
            <person name="Albert R."/>
            <person name="Binder M."/>
            <person name="Bloem J."/>
            <person name="Labutti K."/>
            <person name="Salamov A."/>
            <person name="Andreopoulos B."/>
            <person name="Baker S."/>
            <person name="Barry K."/>
            <person name="Bills G."/>
            <person name="Bluhm B."/>
            <person name="Cannon C."/>
            <person name="Castanera R."/>
            <person name="Culley D."/>
            <person name="Daum C."/>
            <person name="Ezra D."/>
            <person name="Gonzalez J."/>
            <person name="Henrissat B."/>
            <person name="Kuo A."/>
            <person name="Liang C."/>
            <person name="Lipzen A."/>
            <person name="Lutzoni F."/>
            <person name="Magnuson J."/>
            <person name="Mondo S."/>
            <person name="Nolan M."/>
            <person name="Ohm R."/>
            <person name="Pangilinan J."/>
            <person name="Park H.-J."/>
            <person name="Ramirez L."/>
            <person name="Alfaro M."/>
            <person name="Sun H."/>
            <person name="Tritt A."/>
            <person name="Yoshinaga Y."/>
            <person name="Zwiers L.-H."/>
            <person name="Turgeon B."/>
            <person name="Goodwin S."/>
            <person name="Spatafora J."/>
            <person name="Crous P."/>
            <person name="Grigoriev I."/>
        </authorList>
    </citation>
    <scope>NUCLEOTIDE SEQUENCE</scope>
    <source>
        <strain evidence="6">CBS 133067</strain>
    </source>
</reference>
<evidence type="ECO:0000313" key="6">
    <source>
        <dbReference type="EMBL" id="KAF2103140.1"/>
    </source>
</evidence>
<proteinExistence type="predicted"/>